<dbReference type="Proteomes" id="UP001219537">
    <property type="component" value="Chromosome 2"/>
</dbReference>
<dbReference type="RefSeq" id="WP_274291497.1">
    <property type="nucleotide sequence ID" value="NZ_CP117989.1"/>
</dbReference>
<name>A0AAQ3B2W1_9VIBR</name>
<dbReference type="EMBL" id="CP117989">
    <property type="protein sequence ID" value="WDG10446.1"/>
    <property type="molecule type" value="Genomic_DNA"/>
</dbReference>
<organism evidence="1 2">
    <name type="scientific">Vibrio campbellii</name>
    <dbReference type="NCBI Taxonomy" id="680"/>
    <lineage>
        <taxon>Bacteria</taxon>
        <taxon>Pseudomonadati</taxon>
        <taxon>Pseudomonadota</taxon>
        <taxon>Gammaproteobacteria</taxon>
        <taxon>Vibrionales</taxon>
        <taxon>Vibrionaceae</taxon>
        <taxon>Vibrio</taxon>
    </lineage>
</organism>
<sequence>MRHSTVLFFILIALLIIAPIALGSLFNLVTSLRLSYLEADPTSVTHVYDMMIYRGR</sequence>
<dbReference type="AlphaFoldDB" id="A0AAQ3B2W1"/>
<reference evidence="1" key="1">
    <citation type="submission" date="2023-02" db="EMBL/GenBank/DDBJ databases">
        <title>Isolation, identification, and genome analysis of Vibrio campbellii in the Penaeus vannamei larvae stage.</title>
        <authorList>
            <person name="Huang T."/>
            <person name="Zhang B."/>
        </authorList>
    </citation>
    <scope>NUCLEOTIDE SEQUENCE</scope>
    <source>
        <strain evidence="1">20220413_1</strain>
    </source>
</reference>
<accession>A0AAQ3B2W1</accession>
<evidence type="ECO:0000313" key="1">
    <source>
        <dbReference type="EMBL" id="WDG10446.1"/>
    </source>
</evidence>
<gene>
    <name evidence="1" type="ORF">PUN50_24055</name>
</gene>
<protein>
    <submittedName>
        <fullName evidence="1">Uncharacterized protein</fullName>
    </submittedName>
</protein>
<evidence type="ECO:0000313" key="2">
    <source>
        <dbReference type="Proteomes" id="UP001219537"/>
    </source>
</evidence>
<proteinExistence type="predicted"/>